<evidence type="ECO:0000256" key="3">
    <source>
        <dbReference type="ARBA" id="ARBA00023002"/>
    </source>
</evidence>
<dbReference type="Proteomes" id="UP000033725">
    <property type="component" value="Unassembled WGS sequence"/>
</dbReference>
<dbReference type="GO" id="GO:0050577">
    <property type="term" value="F:GDP-L-fucose synthase activity"/>
    <property type="evidence" value="ECO:0007669"/>
    <property type="project" value="UniProtKB-UniRule"/>
</dbReference>
<feature type="binding site" evidence="5">
    <location>
        <position position="175"/>
    </location>
    <ligand>
        <name>substrate</name>
    </ligand>
</feature>
<evidence type="ECO:0000259" key="6">
    <source>
        <dbReference type="Pfam" id="PF01370"/>
    </source>
</evidence>
<dbReference type="EC" id="1.1.1.271" evidence="5"/>
<dbReference type="PATRIC" id="fig|82380.10.peg.1216"/>
<dbReference type="PANTHER" id="PTHR43238">
    <property type="entry name" value="GDP-L-FUCOSE SYNTHASE"/>
    <property type="match status" value="1"/>
</dbReference>
<evidence type="ECO:0000256" key="4">
    <source>
        <dbReference type="ARBA" id="ARBA00023235"/>
    </source>
</evidence>
<evidence type="ECO:0000313" key="8">
    <source>
        <dbReference type="Proteomes" id="UP000033725"/>
    </source>
</evidence>
<evidence type="ECO:0000256" key="5">
    <source>
        <dbReference type="HAMAP-Rule" id="MF_00956"/>
    </source>
</evidence>
<comment type="pathway">
    <text evidence="5">Nucleotide-sugar biosynthesis; GDP-L-fucose biosynthesis via de novo pathway; GDP-L-fucose from GDP-alpha-D-mannose: step 2/2.</text>
</comment>
<feature type="binding site" evidence="5">
    <location>
        <position position="197"/>
    </location>
    <ligand>
        <name>substrate</name>
    </ligand>
</feature>
<dbReference type="AlphaFoldDB" id="A0A0F0KVA2"/>
<keyword evidence="5" id="KW-0511">Multifunctional enzyme</keyword>
<dbReference type="Pfam" id="PF01370">
    <property type="entry name" value="Epimerase"/>
    <property type="match status" value="1"/>
</dbReference>
<keyword evidence="3 5" id="KW-0560">Oxidoreductase</keyword>
<dbReference type="GO" id="GO:0042351">
    <property type="term" value="P:'de novo' GDP-L-fucose biosynthetic process"/>
    <property type="evidence" value="ECO:0007669"/>
    <property type="project" value="UniProtKB-UniRule"/>
</dbReference>
<accession>A0A0F0KVA2</accession>
<evidence type="ECO:0000256" key="1">
    <source>
        <dbReference type="ARBA" id="ARBA00005959"/>
    </source>
</evidence>
<feature type="binding site" evidence="5">
    <location>
        <begin position="151"/>
        <end position="154"/>
    </location>
    <ligand>
        <name>NADP(+)</name>
        <dbReference type="ChEBI" id="CHEBI:58349"/>
    </ligand>
</feature>
<evidence type="ECO:0000313" key="7">
    <source>
        <dbReference type="EMBL" id="KJL24045.1"/>
    </source>
</evidence>
<dbReference type="InterPro" id="IPR028614">
    <property type="entry name" value="GDP_fucose/colitose_synth"/>
</dbReference>
<feature type="active site" description="Proton donor/acceptor" evidence="5">
    <location>
        <position position="124"/>
    </location>
</feature>
<dbReference type="PANTHER" id="PTHR43238:SF1">
    <property type="entry name" value="GDP-L-FUCOSE SYNTHASE"/>
    <property type="match status" value="1"/>
</dbReference>
<organism evidence="7 8">
    <name type="scientific">Microbacterium oxydans</name>
    <dbReference type="NCBI Taxonomy" id="82380"/>
    <lineage>
        <taxon>Bacteria</taxon>
        <taxon>Bacillati</taxon>
        <taxon>Actinomycetota</taxon>
        <taxon>Actinomycetes</taxon>
        <taxon>Micrococcales</taxon>
        <taxon>Microbacteriaceae</taxon>
        <taxon>Microbacterium</taxon>
    </lineage>
</organism>
<dbReference type="HAMAP" id="MF_00956">
    <property type="entry name" value="GDP_fucose_synth"/>
    <property type="match status" value="1"/>
</dbReference>
<keyword evidence="2 5" id="KW-0521">NADP</keyword>
<dbReference type="UniPathway" id="UPA00128">
    <property type="reaction ID" value="UER00191"/>
</dbReference>
<feature type="binding site" evidence="5">
    <location>
        <position position="167"/>
    </location>
    <ligand>
        <name>NADP(+)</name>
        <dbReference type="ChEBI" id="CHEBI:58349"/>
    </ligand>
</feature>
<comment type="caution">
    <text evidence="7">The sequence shown here is derived from an EMBL/GenBank/DDBJ whole genome shotgun (WGS) entry which is preliminary data.</text>
</comment>
<feature type="site" description="Important for catalytic activity" evidence="5">
    <location>
        <position position="95"/>
    </location>
</feature>
<name>A0A0F0KVA2_9MICO</name>
<dbReference type="InterPro" id="IPR036291">
    <property type="entry name" value="NAD(P)-bd_dom_sf"/>
</dbReference>
<gene>
    <name evidence="5 7" type="primary">fcl</name>
    <name evidence="7" type="ORF">RN51_01210</name>
</gene>
<proteinExistence type="inferred from homology"/>
<reference evidence="7 8" key="1">
    <citation type="submission" date="2015-02" db="EMBL/GenBank/DDBJ databases">
        <title>Draft genome sequences of ten Microbacterium spp. with emphasis on heavy metal contaminated environments.</title>
        <authorList>
            <person name="Corretto E."/>
        </authorList>
    </citation>
    <scope>NUCLEOTIDE SEQUENCE [LARGE SCALE GENOMIC DNA]</scope>
    <source>
        <strain evidence="7 8">BEL163</strain>
    </source>
</reference>
<comment type="function">
    <text evidence="5">Catalyzes the two-step NADP-dependent conversion of GDP-4-dehydro-6-deoxy-D-mannose to GDP-fucose, involving an epimerase and a reductase reaction.</text>
</comment>
<comment type="catalytic activity">
    <reaction evidence="5">
        <text>GDP-beta-L-fucose + NADP(+) = GDP-4-dehydro-alpha-D-rhamnose + NADPH + H(+)</text>
        <dbReference type="Rhea" id="RHEA:18885"/>
        <dbReference type="ChEBI" id="CHEBI:15378"/>
        <dbReference type="ChEBI" id="CHEBI:57273"/>
        <dbReference type="ChEBI" id="CHEBI:57783"/>
        <dbReference type="ChEBI" id="CHEBI:57964"/>
        <dbReference type="ChEBI" id="CHEBI:58349"/>
        <dbReference type="EC" id="1.1.1.271"/>
    </reaction>
</comment>
<dbReference type="GO" id="GO:0016853">
    <property type="term" value="F:isomerase activity"/>
    <property type="evidence" value="ECO:0007669"/>
    <property type="project" value="UniProtKB-KW"/>
</dbReference>
<feature type="domain" description="NAD-dependent epimerase/dehydratase" evidence="6">
    <location>
        <begin position="1"/>
        <end position="226"/>
    </location>
</feature>
<dbReference type="Gene3D" id="3.40.50.720">
    <property type="entry name" value="NAD(P)-binding Rossmann-like Domain"/>
    <property type="match status" value="1"/>
</dbReference>
<dbReference type="EMBL" id="JYIV01000021">
    <property type="protein sequence ID" value="KJL24045.1"/>
    <property type="molecule type" value="Genomic_DNA"/>
</dbReference>
<sequence>MLGSSIAESWAAHRSSDDVVEVGRREVDLRNAEDVSALMAAAKPDLVVHAAAFVGGIGDKLSRPLPYLLDNVAIDRSVINAAVELGVDRFVYIASAAAYPALAPSPISEERLFDGALEPANEGYGLAKLTGLTATRYAADQTGRAFRGLLPSNLYGPRDTFDPSRAHLIASTLRKTHEAKVSGQAEVEVWGDGTARREFTFAPDLAQWLAQEIDDIESWPTAMNIGAGQDHSVQEFYEMAAEIVGFEGKLSFDPSKPSGVPQRLIDSTHARAHGWRPRTSLPDGMRACYESYLSQSMNGELR</sequence>
<dbReference type="Gene3D" id="3.90.25.10">
    <property type="entry name" value="UDP-galactose 4-epimerase, domain 1"/>
    <property type="match status" value="1"/>
</dbReference>
<feature type="binding site" evidence="5">
    <location>
        <position position="190"/>
    </location>
    <ligand>
        <name>substrate</name>
    </ligand>
</feature>
<protein>
    <recommendedName>
        <fullName evidence="5">GDP-L-fucose synthase</fullName>
        <ecNumber evidence="5">1.1.1.271</ecNumber>
    </recommendedName>
    <alternativeName>
        <fullName evidence="5">GDP-4-keto-6-deoxy-D-mannose-3,5-epimerase-4-reductase</fullName>
    </alternativeName>
</protein>
<dbReference type="InterPro" id="IPR001509">
    <property type="entry name" value="Epimerase_deHydtase"/>
</dbReference>
<keyword evidence="4 5" id="KW-0413">Isomerase</keyword>
<comment type="similarity">
    <text evidence="1 5">Belongs to the NAD(P)-dependent epimerase/dehydratase family. Fucose synthase subfamily.</text>
</comment>
<dbReference type="SUPFAM" id="SSF51735">
    <property type="entry name" value="NAD(P)-binding Rossmann-fold domains"/>
    <property type="match status" value="1"/>
</dbReference>
<feature type="binding site" evidence="5">
    <location>
        <position position="128"/>
    </location>
    <ligand>
        <name>NADP(+)</name>
        <dbReference type="ChEBI" id="CHEBI:58349"/>
    </ligand>
</feature>
<evidence type="ECO:0000256" key="2">
    <source>
        <dbReference type="ARBA" id="ARBA00022857"/>
    </source>
</evidence>
<dbReference type="GO" id="GO:0070401">
    <property type="term" value="F:NADP+ binding"/>
    <property type="evidence" value="ECO:0007669"/>
    <property type="project" value="UniProtKB-UniRule"/>
</dbReference>
<comment type="caution">
    <text evidence="5">Lacks conserved residue(s) required for the propagation of feature annotation.</text>
</comment>